<dbReference type="Proteomes" id="UP000316208">
    <property type="component" value="Unassembled WGS sequence"/>
</dbReference>
<organism evidence="2 3">
    <name type="scientific">Paenibacillus popilliae</name>
    <name type="common">Bacillus popilliae</name>
    <dbReference type="NCBI Taxonomy" id="78057"/>
    <lineage>
        <taxon>Bacteria</taxon>
        <taxon>Bacillati</taxon>
        <taxon>Bacillota</taxon>
        <taxon>Bacilli</taxon>
        <taxon>Bacillales</taxon>
        <taxon>Paenibacillaceae</taxon>
        <taxon>Paenibacillus</taxon>
    </lineage>
</organism>
<feature type="coiled-coil region" evidence="1">
    <location>
        <begin position="314"/>
        <end position="341"/>
    </location>
</feature>
<proteinExistence type="predicted"/>
<keyword evidence="1" id="KW-0175">Coiled coil</keyword>
<keyword evidence="3" id="KW-1185">Reference proteome</keyword>
<protein>
    <submittedName>
        <fullName evidence="2">Uncharacterized protein</fullName>
    </submittedName>
</protein>
<evidence type="ECO:0000313" key="3">
    <source>
        <dbReference type="Proteomes" id="UP000316208"/>
    </source>
</evidence>
<reference evidence="2 3" key="1">
    <citation type="submission" date="2018-03" db="EMBL/GenBank/DDBJ databases">
        <title>Aerobic endospore-forming bacteria genome sequencing and assembly.</title>
        <authorList>
            <person name="Cavalcante D.A."/>
            <person name="Driks A."/>
            <person name="Putonti C."/>
            <person name="De-Souza M.T."/>
        </authorList>
    </citation>
    <scope>NUCLEOTIDE SEQUENCE [LARGE SCALE GENOMIC DNA]</scope>
    <source>
        <strain evidence="2 3">SDF0028</strain>
    </source>
</reference>
<evidence type="ECO:0000256" key="1">
    <source>
        <dbReference type="SAM" id="Coils"/>
    </source>
</evidence>
<sequence>MITADERERLYNEIWSEPVKIVAKRYEISDVALRKHCIRLGIPLPPRGHWEKVKGGKVVYKTALPKIEGELKNQIRNYVIKYKHDVKQLTDEELENKEGLFLLTDETKEYIREVCSKIVVKTQLRDPHPLIVEHQEEMQYRKKRDKEVERANFNHLYQSRIKSQYRENKPTLPIFVSTAQVNRAYRIVDALIKTLPHLESRVSISHLYDKKDMAFFNVMHTSFSFELKEVEMKSPKKDKNKSIESSKDVARSLVISITSSSSSWDREYKEHLEFTDTPSEPLEGKLDQVIIGVFNAANRFLVNDELKNRELERKWAEENKRRRLQELKRREEENLRVLESLVGDWDMARRIRAFADNLEESIENKQGAQEILDISYRVRGAREKADWLDPLIAKEDELLGKKTHVFEVFKTFNRVDID</sequence>
<name>A0ABY3AK77_PAEPP</name>
<comment type="caution">
    <text evidence="2">The sequence shown here is derived from an EMBL/GenBank/DDBJ whole genome shotgun (WGS) entry which is preliminary data.</text>
</comment>
<gene>
    <name evidence="2" type="ORF">C7Y44_21120</name>
</gene>
<dbReference type="EMBL" id="SADY01000007">
    <property type="protein sequence ID" value="TQR42887.1"/>
    <property type="molecule type" value="Genomic_DNA"/>
</dbReference>
<accession>A0ABY3AK77</accession>
<evidence type="ECO:0000313" key="2">
    <source>
        <dbReference type="EMBL" id="TQR42887.1"/>
    </source>
</evidence>